<feature type="transmembrane region" description="Helical" evidence="6">
    <location>
        <begin position="154"/>
        <end position="174"/>
    </location>
</feature>
<name>A0A917LHY1_9NOCA</name>
<evidence type="ECO:0000256" key="5">
    <source>
        <dbReference type="ARBA" id="ARBA00023136"/>
    </source>
</evidence>
<proteinExistence type="predicted"/>
<dbReference type="Gene3D" id="1.20.1250.20">
    <property type="entry name" value="MFS general substrate transporter like domains"/>
    <property type="match status" value="1"/>
</dbReference>
<evidence type="ECO:0000313" key="9">
    <source>
        <dbReference type="Proteomes" id="UP000654257"/>
    </source>
</evidence>
<reference evidence="8" key="2">
    <citation type="submission" date="2020-09" db="EMBL/GenBank/DDBJ databases">
        <authorList>
            <person name="Sun Q."/>
            <person name="Sedlacek I."/>
        </authorList>
    </citation>
    <scope>NUCLEOTIDE SEQUENCE</scope>
    <source>
        <strain evidence="8">CCM 7905</strain>
    </source>
</reference>
<feature type="transmembrane region" description="Helical" evidence="6">
    <location>
        <begin position="59"/>
        <end position="79"/>
    </location>
</feature>
<evidence type="ECO:0000256" key="6">
    <source>
        <dbReference type="SAM" id="Phobius"/>
    </source>
</evidence>
<reference evidence="8" key="1">
    <citation type="journal article" date="2014" name="Int. J. Syst. Evol. Microbiol.">
        <title>Complete genome sequence of Corynebacterium casei LMG S-19264T (=DSM 44701T), isolated from a smear-ripened cheese.</title>
        <authorList>
            <consortium name="US DOE Joint Genome Institute (JGI-PGF)"/>
            <person name="Walter F."/>
            <person name="Albersmeier A."/>
            <person name="Kalinowski J."/>
            <person name="Ruckert C."/>
        </authorList>
    </citation>
    <scope>NUCLEOTIDE SEQUENCE</scope>
    <source>
        <strain evidence="8">CCM 7905</strain>
    </source>
</reference>
<dbReference type="PROSITE" id="PS50850">
    <property type="entry name" value="MFS"/>
    <property type="match status" value="1"/>
</dbReference>
<dbReference type="RefSeq" id="WP_188547071.1">
    <property type="nucleotide sequence ID" value="NZ_BMCU01000006.1"/>
</dbReference>
<dbReference type="GO" id="GO:0022857">
    <property type="term" value="F:transmembrane transporter activity"/>
    <property type="evidence" value="ECO:0007669"/>
    <property type="project" value="InterPro"/>
</dbReference>
<sequence>MTNDITPTRAAASTDRVAGPVQGLLLISMSCLSVLGAVLLAPAQPQILAEFAGTQSSNWLVPLVITTPALMVGLLALGAGRIVDAVGRMRLLTVALVVYAVFGTAPLYLHSLVSIVGSRVGVGIAEAAIMTCSTTLIADYFVGKQRARYLGLQVVFSSLSAVVFIGLGGALAQSSWRTPFWVYGVGLLFALLVPLVLWSPTKANRSDVSSLSPIDWRALAIPLAVTAFGGVVFYVPIVEIPYALSDVGMTGAGPIGAVSALVAVATAIGAISFMRIGKLGPKTLLPSAFGTAGLGITVIGLAGTPVVVAIGGVIASAGCGVLLPTLLTWVLGALKFEERGRGTGAWTACLFLGQFSSALVVLAISAAVGGLFAALVAVGVLSLALALMATRLASVRTAVPAFES</sequence>
<dbReference type="Proteomes" id="UP000654257">
    <property type="component" value="Unassembled WGS sequence"/>
</dbReference>
<feature type="transmembrane region" description="Helical" evidence="6">
    <location>
        <begin position="343"/>
        <end position="364"/>
    </location>
</feature>
<dbReference type="CDD" id="cd17473">
    <property type="entry name" value="MFS_arabinose_efflux_permease_like"/>
    <property type="match status" value="1"/>
</dbReference>
<feature type="transmembrane region" description="Helical" evidence="6">
    <location>
        <begin position="21"/>
        <end position="39"/>
    </location>
</feature>
<feature type="transmembrane region" description="Helical" evidence="6">
    <location>
        <begin position="180"/>
        <end position="198"/>
    </location>
</feature>
<feature type="domain" description="Major facilitator superfamily (MFS) profile" evidence="7">
    <location>
        <begin position="22"/>
        <end position="391"/>
    </location>
</feature>
<keyword evidence="4 6" id="KW-1133">Transmembrane helix</keyword>
<organism evidence="8 9">
    <name type="scientific">Rhodococcoides trifolii</name>
    <dbReference type="NCBI Taxonomy" id="908250"/>
    <lineage>
        <taxon>Bacteria</taxon>
        <taxon>Bacillati</taxon>
        <taxon>Actinomycetota</taxon>
        <taxon>Actinomycetes</taxon>
        <taxon>Mycobacteriales</taxon>
        <taxon>Nocardiaceae</taxon>
        <taxon>Rhodococcoides</taxon>
    </lineage>
</organism>
<evidence type="ECO:0000256" key="1">
    <source>
        <dbReference type="ARBA" id="ARBA00004429"/>
    </source>
</evidence>
<feature type="transmembrane region" description="Helical" evidence="6">
    <location>
        <begin position="283"/>
        <end position="302"/>
    </location>
</feature>
<comment type="caution">
    <text evidence="8">The sequence shown here is derived from an EMBL/GenBank/DDBJ whole genome shotgun (WGS) entry which is preliminary data.</text>
</comment>
<feature type="transmembrane region" description="Helical" evidence="6">
    <location>
        <begin position="370"/>
        <end position="389"/>
    </location>
</feature>
<dbReference type="SUPFAM" id="SSF103473">
    <property type="entry name" value="MFS general substrate transporter"/>
    <property type="match status" value="1"/>
</dbReference>
<dbReference type="PANTHER" id="PTHR23501">
    <property type="entry name" value="MAJOR FACILITATOR SUPERFAMILY"/>
    <property type="match status" value="1"/>
</dbReference>
<protein>
    <submittedName>
        <fullName evidence="8">MFS transporter</fullName>
    </submittedName>
</protein>
<dbReference type="InterPro" id="IPR036259">
    <property type="entry name" value="MFS_trans_sf"/>
</dbReference>
<dbReference type="AlphaFoldDB" id="A0A917LHY1"/>
<feature type="transmembrane region" description="Helical" evidence="6">
    <location>
        <begin position="249"/>
        <end position="271"/>
    </location>
</feature>
<comment type="subcellular location">
    <subcellularLocation>
        <location evidence="1">Cell inner membrane</location>
        <topology evidence="1">Multi-pass membrane protein</topology>
    </subcellularLocation>
</comment>
<feature type="transmembrane region" description="Helical" evidence="6">
    <location>
        <begin position="91"/>
        <end position="109"/>
    </location>
</feature>
<keyword evidence="2" id="KW-0813">Transport</keyword>
<evidence type="ECO:0000256" key="2">
    <source>
        <dbReference type="ARBA" id="ARBA00022448"/>
    </source>
</evidence>
<dbReference type="InterPro" id="IPR011701">
    <property type="entry name" value="MFS"/>
</dbReference>
<dbReference type="Pfam" id="PF07690">
    <property type="entry name" value="MFS_1"/>
    <property type="match status" value="1"/>
</dbReference>
<accession>A0A917LHY1</accession>
<dbReference type="EMBL" id="BMCU01000006">
    <property type="protein sequence ID" value="GGG25316.1"/>
    <property type="molecule type" value="Genomic_DNA"/>
</dbReference>
<feature type="transmembrane region" description="Helical" evidence="6">
    <location>
        <begin position="308"/>
        <end position="331"/>
    </location>
</feature>
<evidence type="ECO:0000256" key="3">
    <source>
        <dbReference type="ARBA" id="ARBA00022692"/>
    </source>
</evidence>
<dbReference type="InterPro" id="IPR020846">
    <property type="entry name" value="MFS_dom"/>
</dbReference>
<evidence type="ECO:0000313" key="8">
    <source>
        <dbReference type="EMBL" id="GGG25316.1"/>
    </source>
</evidence>
<keyword evidence="5 6" id="KW-0472">Membrane</keyword>
<evidence type="ECO:0000259" key="7">
    <source>
        <dbReference type="PROSITE" id="PS50850"/>
    </source>
</evidence>
<dbReference type="PANTHER" id="PTHR23501:SF191">
    <property type="entry name" value="VACUOLAR BASIC AMINO ACID TRANSPORTER 4"/>
    <property type="match status" value="1"/>
</dbReference>
<dbReference type="GO" id="GO:0005886">
    <property type="term" value="C:plasma membrane"/>
    <property type="evidence" value="ECO:0007669"/>
    <property type="project" value="UniProtKB-SubCell"/>
</dbReference>
<feature type="transmembrane region" description="Helical" evidence="6">
    <location>
        <begin position="121"/>
        <end position="142"/>
    </location>
</feature>
<gene>
    <name evidence="8" type="ORF">GCM10007304_43960</name>
</gene>
<evidence type="ECO:0000256" key="4">
    <source>
        <dbReference type="ARBA" id="ARBA00022989"/>
    </source>
</evidence>
<keyword evidence="9" id="KW-1185">Reference proteome</keyword>
<feature type="transmembrane region" description="Helical" evidence="6">
    <location>
        <begin position="219"/>
        <end position="237"/>
    </location>
</feature>
<keyword evidence="3 6" id="KW-0812">Transmembrane</keyword>